<protein>
    <submittedName>
        <fullName evidence="1">Uncharacterized protein</fullName>
    </submittedName>
</protein>
<dbReference type="EMBL" id="JAFNEN010000390">
    <property type="protein sequence ID" value="KAG8184039.1"/>
    <property type="molecule type" value="Genomic_DNA"/>
</dbReference>
<dbReference type="AlphaFoldDB" id="A0AAV6UIH8"/>
<evidence type="ECO:0000313" key="2">
    <source>
        <dbReference type="Proteomes" id="UP000827092"/>
    </source>
</evidence>
<sequence length="104" mass="12128">MSMNFRSLLNPFKTIRPRPHLRPRLRFTGMEAEKTHPRLIALRVIASTSVAFEPRYFHLVPFEQIRSLVRPPESPRVDFGLWWEMSLRYFLVLTCDGSISGPAS</sequence>
<reference evidence="1 2" key="1">
    <citation type="journal article" date="2022" name="Nat. Ecol. Evol.">
        <title>A masculinizing supergene underlies an exaggerated male reproductive morph in a spider.</title>
        <authorList>
            <person name="Hendrickx F."/>
            <person name="De Corte Z."/>
            <person name="Sonet G."/>
            <person name="Van Belleghem S.M."/>
            <person name="Kostlbacher S."/>
            <person name="Vangestel C."/>
        </authorList>
    </citation>
    <scope>NUCLEOTIDE SEQUENCE [LARGE SCALE GENOMIC DNA]</scope>
    <source>
        <strain evidence="1">W744_W776</strain>
    </source>
</reference>
<dbReference type="Proteomes" id="UP000827092">
    <property type="component" value="Unassembled WGS sequence"/>
</dbReference>
<proteinExistence type="predicted"/>
<name>A0AAV6UIH8_9ARAC</name>
<keyword evidence="2" id="KW-1185">Reference proteome</keyword>
<accession>A0AAV6UIH8</accession>
<evidence type="ECO:0000313" key="1">
    <source>
        <dbReference type="EMBL" id="KAG8184039.1"/>
    </source>
</evidence>
<comment type="caution">
    <text evidence="1">The sequence shown here is derived from an EMBL/GenBank/DDBJ whole genome shotgun (WGS) entry which is preliminary data.</text>
</comment>
<organism evidence="1 2">
    <name type="scientific">Oedothorax gibbosus</name>
    <dbReference type="NCBI Taxonomy" id="931172"/>
    <lineage>
        <taxon>Eukaryota</taxon>
        <taxon>Metazoa</taxon>
        <taxon>Ecdysozoa</taxon>
        <taxon>Arthropoda</taxon>
        <taxon>Chelicerata</taxon>
        <taxon>Arachnida</taxon>
        <taxon>Araneae</taxon>
        <taxon>Araneomorphae</taxon>
        <taxon>Entelegynae</taxon>
        <taxon>Araneoidea</taxon>
        <taxon>Linyphiidae</taxon>
        <taxon>Erigoninae</taxon>
        <taxon>Oedothorax</taxon>
    </lineage>
</organism>
<gene>
    <name evidence="1" type="ORF">JTE90_011537</name>
</gene>